<feature type="chain" id="PRO_5044546585" evidence="2">
    <location>
        <begin position="24"/>
        <end position="102"/>
    </location>
</feature>
<dbReference type="AlphaFoldDB" id="A0A0R3SUV2"/>
<dbReference type="EMBL" id="CABIJS010000333">
    <property type="protein sequence ID" value="VUZ49752.1"/>
    <property type="molecule type" value="Genomic_DNA"/>
</dbReference>
<dbReference type="Proteomes" id="UP000321570">
    <property type="component" value="Unassembled WGS sequence"/>
</dbReference>
<reference evidence="3 5" key="2">
    <citation type="submission" date="2018-11" db="EMBL/GenBank/DDBJ databases">
        <authorList>
            <consortium name="Pathogen Informatics"/>
        </authorList>
    </citation>
    <scope>NUCLEOTIDE SEQUENCE [LARGE SCALE GENOMIC DNA]</scope>
</reference>
<organism evidence="7">
    <name type="scientific">Hymenolepis diminuta</name>
    <name type="common">Rat tapeworm</name>
    <dbReference type="NCBI Taxonomy" id="6216"/>
    <lineage>
        <taxon>Eukaryota</taxon>
        <taxon>Metazoa</taxon>
        <taxon>Spiralia</taxon>
        <taxon>Lophotrochozoa</taxon>
        <taxon>Platyhelminthes</taxon>
        <taxon>Cestoda</taxon>
        <taxon>Eucestoda</taxon>
        <taxon>Cyclophyllidea</taxon>
        <taxon>Hymenolepididae</taxon>
        <taxon>Hymenolepis</taxon>
    </lineage>
</organism>
<feature type="signal peptide" evidence="2">
    <location>
        <begin position="1"/>
        <end position="23"/>
    </location>
</feature>
<evidence type="ECO:0000256" key="1">
    <source>
        <dbReference type="SAM" id="MobiDB-lite"/>
    </source>
</evidence>
<accession>A0A0R3SUV2</accession>
<feature type="compositionally biased region" description="Basic residues" evidence="1">
    <location>
        <begin position="47"/>
        <end position="58"/>
    </location>
</feature>
<evidence type="ECO:0000313" key="3">
    <source>
        <dbReference type="EMBL" id="VDL61618.1"/>
    </source>
</evidence>
<dbReference type="EMBL" id="UYSG01011256">
    <property type="protein sequence ID" value="VDL61618.1"/>
    <property type="molecule type" value="Genomic_DNA"/>
</dbReference>
<gene>
    <name evidence="3" type="ORF">HDID_LOCUS9300</name>
    <name evidence="4" type="ORF">WMSIL1_LOCUS8705</name>
</gene>
<reference evidence="4 6" key="3">
    <citation type="submission" date="2019-07" db="EMBL/GenBank/DDBJ databases">
        <authorList>
            <person name="Jastrzebski P J."/>
            <person name="Paukszto L."/>
            <person name="Jastrzebski P J."/>
        </authorList>
    </citation>
    <scope>NUCLEOTIDE SEQUENCE [LARGE SCALE GENOMIC DNA]</scope>
    <source>
        <strain evidence="4 6">WMS-il1</strain>
    </source>
</reference>
<sequence length="102" mass="11632">MRTWILSLLLIVALIATFSLTEAKPETELMQAPSSLQTGKEKIGDKKGKKHSRRKGGKHQKDSERKKEKRRSRHKKCSSDSDCKHGRKCLPGKKGKICKKEF</sequence>
<evidence type="ECO:0000313" key="7">
    <source>
        <dbReference type="WBParaSite" id="HDID_0000930201-mRNA-1"/>
    </source>
</evidence>
<evidence type="ECO:0000313" key="4">
    <source>
        <dbReference type="EMBL" id="VUZ49752.1"/>
    </source>
</evidence>
<evidence type="ECO:0000313" key="6">
    <source>
        <dbReference type="Proteomes" id="UP000321570"/>
    </source>
</evidence>
<dbReference type="WBParaSite" id="HDID_0000930201-mRNA-1">
    <property type="protein sequence ID" value="HDID_0000930201-mRNA-1"/>
    <property type="gene ID" value="HDID_0000930201"/>
</dbReference>
<reference evidence="7" key="1">
    <citation type="submission" date="2017-02" db="UniProtKB">
        <authorList>
            <consortium name="WormBaseParasite"/>
        </authorList>
    </citation>
    <scope>IDENTIFICATION</scope>
</reference>
<feature type="compositionally biased region" description="Basic residues" evidence="1">
    <location>
        <begin position="67"/>
        <end position="76"/>
    </location>
</feature>
<proteinExistence type="predicted"/>
<dbReference type="Proteomes" id="UP000274504">
    <property type="component" value="Unassembled WGS sequence"/>
</dbReference>
<keyword evidence="6" id="KW-1185">Reference proteome</keyword>
<keyword evidence="2" id="KW-0732">Signal</keyword>
<name>A0A0R3SUV2_HYMDI</name>
<protein>
    <submittedName>
        <fullName evidence="7">Dickkopf_N domain-containing protein</fullName>
    </submittedName>
</protein>
<evidence type="ECO:0000256" key="2">
    <source>
        <dbReference type="SAM" id="SignalP"/>
    </source>
</evidence>
<evidence type="ECO:0000313" key="5">
    <source>
        <dbReference type="Proteomes" id="UP000274504"/>
    </source>
</evidence>
<feature type="region of interest" description="Disordered" evidence="1">
    <location>
        <begin position="26"/>
        <end position="102"/>
    </location>
</feature>
<feature type="compositionally biased region" description="Basic residues" evidence="1">
    <location>
        <begin position="85"/>
        <end position="102"/>
    </location>
</feature>